<dbReference type="Gene3D" id="1.10.1330.10">
    <property type="entry name" value="Dockerin domain"/>
    <property type="match status" value="1"/>
</dbReference>
<evidence type="ECO:0000259" key="1">
    <source>
        <dbReference type="PROSITE" id="PS51766"/>
    </source>
</evidence>
<dbReference type="AlphaFoldDB" id="A0A383ENB4"/>
<dbReference type="InterPro" id="IPR036439">
    <property type="entry name" value="Dockerin_dom_sf"/>
</dbReference>
<gene>
    <name evidence="2" type="ORF">METZ01_LOCUS511200</name>
</gene>
<feature type="non-terminal residue" evidence="2">
    <location>
        <position position="1"/>
    </location>
</feature>
<accession>A0A383ENB4</accession>
<dbReference type="GO" id="GO:0004553">
    <property type="term" value="F:hydrolase activity, hydrolyzing O-glycosyl compounds"/>
    <property type="evidence" value="ECO:0007669"/>
    <property type="project" value="InterPro"/>
</dbReference>
<dbReference type="PROSITE" id="PS51766">
    <property type="entry name" value="DOCKERIN"/>
    <property type="match status" value="1"/>
</dbReference>
<dbReference type="EMBL" id="UINC01227454">
    <property type="protein sequence ID" value="SVE58346.1"/>
    <property type="molecule type" value="Genomic_DNA"/>
</dbReference>
<evidence type="ECO:0000313" key="2">
    <source>
        <dbReference type="EMBL" id="SVE58346.1"/>
    </source>
</evidence>
<sequence length="109" mass="12295">NAWLGLVYPHQDLEYLDTYIDSAIIYNYCIESYNECGDSSWTCDIGFSGASLGDANFDGNIDVLDVVTLVNLILLINDPTEDQLFWLDMNQDNSLNIQDIVLIINIILI</sequence>
<dbReference type="GO" id="GO:0000272">
    <property type="term" value="P:polysaccharide catabolic process"/>
    <property type="evidence" value="ECO:0007669"/>
    <property type="project" value="InterPro"/>
</dbReference>
<dbReference type="SUPFAM" id="SSF63446">
    <property type="entry name" value="Type I dockerin domain"/>
    <property type="match status" value="1"/>
</dbReference>
<dbReference type="InterPro" id="IPR016134">
    <property type="entry name" value="Dockerin_dom"/>
</dbReference>
<feature type="domain" description="Dockerin" evidence="1">
    <location>
        <begin position="48"/>
        <end position="109"/>
    </location>
</feature>
<protein>
    <recommendedName>
        <fullName evidence="1">Dockerin domain-containing protein</fullName>
    </recommendedName>
</protein>
<name>A0A383ENB4_9ZZZZ</name>
<dbReference type="InterPro" id="IPR002105">
    <property type="entry name" value="Dockerin_1_rpt"/>
</dbReference>
<organism evidence="2">
    <name type="scientific">marine metagenome</name>
    <dbReference type="NCBI Taxonomy" id="408172"/>
    <lineage>
        <taxon>unclassified sequences</taxon>
        <taxon>metagenomes</taxon>
        <taxon>ecological metagenomes</taxon>
    </lineage>
</organism>
<dbReference type="Pfam" id="PF00404">
    <property type="entry name" value="Dockerin_1"/>
    <property type="match status" value="1"/>
</dbReference>
<reference evidence="2" key="1">
    <citation type="submission" date="2018-05" db="EMBL/GenBank/DDBJ databases">
        <authorList>
            <person name="Lanie J.A."/>
            <person name="Ng W.-L."/>
            <person name="Kazmierczak K.M."/>
            <person name="Andrzejewski T.M."/>
            <person name="Davidsen T.M."/>
            <person name="Wayne K.J."/>
            <person name="Tettelin H."/>
            <person name="Glass J.I."/>
            <person name="Rusch D."/>
            <person name="Podicherti R."/>
            <person name="Tsui H.-C.T."/>
            <person name="Winkler M.E."/>
        </authorList>
    </citation>
    <scope>NUCLEOTIDE SEQUENCE</scope>
</reference>
<proteinExistence type="predicted"/>